<feature type="transmembrane region" description="Helical" evidence="1">
    <location>
        <begin position="108"/>
        <end position="127"/>
    </location>
</feature>
<name>A0A831LTU4_9BACT</name>
<protein>
    <submittedName>
        <fullName evidence="2">Uncharacterized protein</fullName>
    </submittedName>
</protein>
<feature type="transmembrane region" description="Helical" evidence="1">
    <location>
        <begin position="43"/>
        <end position="64"/>
    </location>
</feature>
<dbReference type="Proteomes" id="UP000886047">
    <property type="component" value="Unassembled WGS sequence"/>
</dbReference>
<feature type="transmembrane region" description="Helical" evidence="1">
    <location>
        <begin position="133"/>
        <end position="154"/>
    </location>
</feature>
<proteinExistence type="predicted"/>
<evidence type="ECO:0000313" key="2">
    <source>
        <dbReference type="EMBL" id="HDR50461.1"/>
    </source>
</evidence>
<sequence length="245" mass="28364">MNEKFPPLKNKQRSTARTFKVLTLLGVILVIVPNVKGHPLSGAWALAFLAAFVTITSFVVALIFSRRAKKMDRLQTGENLLVHLEMTEEMKKQYATTLHDESRAKNKAVMWVIGVLFVLITIPFLFFLEKDEIGGFVLIMGSILFIVFAASKFFPGYYYRKNMKGDSQILIGEKYAWFNGYFHNWDYPLSGLSKVKAIKKPFHGIYLAYYYTDLTWRHVHEIKFPLPEDFDPKPIVERLRNSNKK</sequence>
<dbReference type="EMBL" id="DSDK01000134">
    <property type="protein sequence ID" value="HDR50461.1"/>
    <property type="molecule type" value="Genomic_DNA"/>
</dbReference>
<keyword evidence="1" id="KW-0812">Transmembrane</keyword>
<gene>
    <name evidence="2" type="ORF">ENN90_02405</name>
</gene>
<keyword evidence="1" id="KW-0472">Membrane</keyword>
<feature type="transmembrane region" description="Helical" evidence="1">
    <location>
        <begin position="21"/>
        <end position="37"/>
    </location>
</feature>
<comment type="caution">
    <text evidence="2">The sequence shown here is derived from an EMBL/GenBank/DDBJ whole genome shotgun (WGS) entry which is preliminary data.</text>
</comment>
<accession>A0A831LTU4</accession>
<keyword evidence="1" id="KW-1133">Transmembrane helix</keyword>
<organism evidence="2">
    <name type="scientific">Mariniphaga anaerophila</name>
    <dbReference type="NCBI Taxonomy" id="1484053"/>
    <lineage>
        <taxon>Bacteria</taxon>
        <taxon>Pseudomonadati</taxon>
        <taxon>Bacteroidota</taxon>
        <taxon>Bacteroidia</taxon>
        <taxon>Marinilabiliales</taxon>
        <taxon>Prolixibacteraceae</taxon>
        <taxon>Mariniphaga</taxon>
    </lineage>
</organism>
<evidence type="ECO:0000256" key="1">
    <source>
        <dbReference type="SAM" id="Phobius"/>
    </source>
</evidence>
<dbReference type="AlphaFoldDB" id="A0A831LTU4"/>
<reference evidence="2" key="1">
    <citation type="journal article" date="2020" name="mSystems">
        <title>Genome- and Community-Level Interaction Insights into Carbon Utilization and Element Cycling Functions of Hydrothermarchaeota in Hydrothermal Sediment.</title>
        <authorList>
            <person name="Zhou Z."/>
            <person name="Liu Y."/>
            <person name="Xu W."/>
            <person name="Pan J."/>
            <person name="Luo Z.H."/>
            <person name="Li M."/>
        </authorList>
    </citation>
    <scope>NUCLEOTIDE SEQUENCE [LARGE SCALE GENOMIC DNA]</scope>
    <source>
        <strain evidence="2">SpSt-1217</strain>
    </source>
</reference>